<evidence type="ECO:0000313" key="3">
    <source>
        <dbReference type="EMBL" id="SMP50545.1"/>
    </source>
</evidence>
<dbReference type="PANTHER" id="PTHR31084">
    <property type="entry name" value="ALPHA-L-FUCOSIDASE 2"/>
    <property type="match status" value="1"/>
</dbReference>
<dbReference type="InterPro" id="IPR016518">
    <property type="entry name" value="Alpha-L-fucosidase"/>
</dbReference>
<dbReference type="SUPFAM" id="SSF48208">
    <property type="entry name" value="Six-hairpin glycosidases"/>
    <property type="match status" value="1"/>
</dbReference>
<dbReference type="InterPro" id="IPR027414">
    <property type="entry name" value="GH95_N_dom"/>
</dbReference>
<dbReference type="Proteomes" id="UP001158067">
    <property type="component" value="Unassembled WGS sequence"/>
</dbReference>
<dbReference type="InterPro" id="IPR008928">
    <property type="entry name" value="6-hairpin_glycosidase_sf"/>
</dbReference>
<dbReference type="InterPro" id="IPR054363">
    <property type="entry name" value="GH95_cat"/>
</dbReference>
<proteinExistence type="predicted"/>
<dbReference type="EMBL" id="FXUG01000003">
    <property type="protein sequence ID" value="SMP50545.1"/>
    <property type="molecule type" value="Genomic_DNA"/>
</dbReference>
<evidence type="ECO:0000259" key="2">
    <source>
        <dbReference type="Pfam" id="PF22124"/>
    </source>
</evidence>
<keyword evidence="3" id="KW-0378">Hydrolase</keyword>
<dbReference type="PIRSF" id="PIRSF007663">
    <property type="entry name" value="UCP007663"/>
    <property type="match status" value="1"/>
</dbReference>
<gene>
    <name evidence="3" type="ORF">SAMN06265222_103119</name>
</gene>
<reference evidence="3 4" key="1">
    <citation type="submission" date="2017-05" db="EMBL/GenBank/DDBJ databases">
        <authorList>
            <person name="Varghese N."/>
            <person name="Submissions S."/>
        </authorList>
    </citation>
    <scope>NUCLEOTIDE SEQUENCE [LARGE SCALE GENOMIC DNA]</scope>
    <source>
        <strain evidence="3 4">DSM 25457</strain>
    </source>
</reference>
<feature type="domain" description="Glycosyl hydrolase family 95 N-terminal" evidence="1">
    <location>
        <begin position="61"/>
        <end position="318"/>
    </location>
</feature>
<comment type="caution">
    <text evidence="3">The sequence shown here is derived from an EMBL/GenBank/DDBJ whole genome shotgun (WGS) entry which is preliminary data.</text>
</comment>
<dbReference type="GO" id="GO:0016787">
    <property type="term" value="F:hydrolase activity"/>
    <property type="evidence" value="ECO:0007669"/>
    <property type="project" value="UniProtKB-KW"/>
</dbReference>
<evidence type="ECO:0000259" key="1">
    <source>
        <dbReference type="Pfam" id="PF14498"/>
    </source>
</evidence>
<dbReference type="InterPro" id="IPR012341">
    <property type="entry name" value="6hp_glycosidase-like_sf"/>
</dbReference>
<dbReference type="Pfam" id="PF14498">
    <property type="entry name" value="Glyco_hyd_65N_2"/>
    <property type="match status" value="1"/>
</dbReference>
<sequence length="846" mass="94548">MAHPRINFFVIGFLVLFWAGNGSSGWADQPTPLDGVTTAEVAPEQASQTKGDWAATRDYVLRSGQPSTNWGDALISGNGRQGVMVHGQPLEETIVLNHEKLWVPTQPVKPDVPNMVSAIKQARELAKQEKWGPAASIVFNEFGKRNAEMFPEEALIRPGPRFGLNYVHPALYFKISVPKKGEVKNYSRTLQLDSGEVSVRWTDDRGDWQRDIFVSRPDNVVVTRLRRPSNASLTAELRFAARPGWNEEDIAAPVVEHIEGAENGDDEMYLHTSYRHLHGLPQAEGYQVMSRVIVKGGASHAKSDRILIQDADEVLVLTRTEFLPIASQPSRDRLRADLDELSDSYAELLAAHAKVHGEMFHRVHYRLGGEFGNGRTTEEIIAEAEANGPTPAYLELIFAVGRYSLISSSGELPPTLMGIWGDTWKPMWWGHYTNDSNLNLAISNGSVGNLPEAMESYFSWIETLYPDWERNAQQLYGARGYMGAIAHGWRHGVAIAGWQGWTGATGWLGAYFWQHYLFTGDREFLAERVVPLLENTVLFYQDFLGPMEGRDGKFLIYPSISPENQSPNTPGAPNATSEIAIIRGSVNALIDAYRELGIKKDRIPELQAFLKKVPEYRINEDGAIAEWSYPGVEDNYNHRHNSHLHAVYPGVEINPSTPELYQAARRAIEKRLESGQGNKSAHGFMELGFYGSRLQDPEIVWNMLEHYARSKFIYRSFISSHNPDHRIYNLDSILALPAILTEMCVYSRPGEINLLPGIPATQLPRGEISGVLARKAIVIDRLAWDLPENTIRLELSSKVEQSVAISSRLPIESVHSSAATFDGAQWRLALPANQSVSALIMLEKPN</sequence>
<protein>
    <submittedName>
        <fullName evidence="3">Glycosyl hydrolase family 65, N-terminal domain</fullName>
    </submittedName>
</protein>
<accession>A0ABY1PW44</accession>
<dbReference type="PANTHER" id="PTHR31084:SF0">
    <property type="entry name" value="ALPHA-L-FUCOSIDASE 2"/>
    <property type="match status" value="1"/>
</dbReference>
<dbReference type="Gene3D" id="1.50.10.10">
    <property type="match status" value="1"/>
</dbReference>
<name>A0ABY1PW44_9BACT</name>
<feature type="domain" description="Glycosyl hydrolase family 95 catalytic" evidence="2">
    <location>
        <begin position="344"/>
        <end position="743"/>
    </location>
</feature>
<dbReference type="RefSeq" id="WP_283431927.1">
    <property type="nucleotide sequence ID" value="NZ_FXUG01000003.1"/>
</dbReference>
<dbReference type="Pfam" id="PF22124">
    <property type="entry name" value="Glyco_hydro_95_cat"/>
    <property type="match status" value="1"/>
</dbReference>
<evidence type="ECO:0000313" key="4">
    <source>
        <dbReference type="Proteomes" id="UP001158067"/>
    </source>
</evidence>
<keyword evidence="4" id="KW-1185">Reference proteome</keyword>
<organism evidence="3 4">
    <name type="scientific">Neorhodopirellula lusitana</name>
    <dbReference type="NCBI Taxonomy" id="445327"/>
    <lineage>
        <taxon>Bacteria</taxon>
        <taxon>Pseudomonadati</taxon>
        <taxon>Planctomycetota</taxon>
        <taxon>Planctomycetia</taxon>
        <taxon>Pirellulales</taxon>
        <taxon>Pirellulaceae</taxon>
        <taxon>Neorhodopirellula</taxon>
    </lineage>
</organism>